<evidence type="ECO:0000256" key="7">
    <source>
        <dbReference type="SAM" id="MobiDB-lite"/>
    </source>
</evidence>
<dbReference type="Proteomes" id="UP000019473">
    <property type="component" value="Unassembled WGS sequence"/>
</dbReference>
<dbReference type="AlphaFoldDB" id="W9VI12"/>
<dbReference type="STRING" id="1182544.W9VI12"/>
<evidence type="ECO:0000256" key="3">
    <source>
        <dbReference type="ARBA" id="ARBA00022679"/>
    </source>
</evidence>
<gene>
    <name evidence="9" type="ORF">A1O7_08219</name>
</gene>
<dbReference type="OrthoDB" id="72851at2759"/>
<feature type="transmembrane region" description="Helical" evidence="8">
    <location>
        <begin position="146"/>
        <end position="164"/>
    </location>
</feature>
<reference evidence="9 10" key="1">
    <citation type="submission" date="2013-03" db="EMBL/GenBank/DDBJ databases">
        <title>The Genome Sequence of Cladophialophora yegresii CBS 114405.</title>
        <authorList>
            <consortium name="The Broad Institute Genomics Platform"/>
            <person name="Cuomo C."/>
            <person name="de Hoog S."/>
            <person name="Gorbushina A."/>
            <person name="Walker B."/>
            <person name="Young S.K."/>
            <person name="Zeng Q."/>
            <person name="Gargeya S."/>
            <person name="Fitzgerald M."/>
            <person name="Haas B."/>
            <person name="Abouelleil A."/>
            <person name="Allen A.W."/>
            <person name="Alvarado L."/>
            <person name="Arachchi H.M."/>
            <person name="Berlin A.M."/>
            <person name="Chapman S.B."/>
            <person name="Gainer-Dewar J."/>
            <person name="Goldberg J."/>
            <person name="Griggs A."/>
            <person name="Gujja S."/>
            <person name="Hansen M."/>
            <person name="Howarth C."/>
            <person name="Imamovic A."/>
            <person name="Ireland A."/>
            <person name="Larimer J."/>
            <person name="McCowan C."/>
            <person name="Murphy C."/>
            <person name="Pearson M."/>
            <person name="Poon T.W."/>
            <person name="Priest M."/>
            <person name="Roberts A."/>
            <person name="Saif S."/>
            <person name="Shea T."/>
            <person name="Sisk P."/>
            <person name="Sykes S."/>
            <person name="Wortman J."/>
            <person name="Nusbaum C."/>
            <person name="Birren B."/>
        </authorList>
    </citation>
    <scope>NUCLEOTIDE SEQUENCE [LARGE SCALE GENOMIC DNA]</scope>
    <source>
        <strain evidence="9 10">CBS 114405</strain>
    </source>
</reference>
<comment type="caution">
    <text evidence="9">The sequence shown here is derived from an EMBL/GenBank/DDBJ whole genome shotgun (WGS) entry which is preliminary data.</text>
</comment>
<dbReference type="EMBL" id="AMGW01000006">
    <property type="protein sequence ID" value="EXJ55292.1"/>
    <property type="molecule type" value="Genomic_DNA"/>
</dbReference>
<dbReference type="VEuPathDB" id="FungiDB:A1O7_08219"/>
<keyword evidence="4 8" id="KW-0812">Transmembrane</keyword>
<dbReference type="GeneID" id="19182787"/>
<evidence type="ECO:0000256" key="6">
    <source>
        <dbReference type="ARBA" id="ARBA00023136"/>
    </source>
</evidence>
<keyword evidence="6 8" id="KW-0472">Membrane</keyword>
<evidence type="ECO:0000313" key="10">
    <source>
        <dbReference type="Proteomes" id="UP000019473"/>
    </source>
</evidence>
<comment type="subcellular location">
    <subcellularLocation>
        <location evidence="1">Membrane</location>
        <topology evidence="1">Multi-pass membrane protein</topology>
    </subcellularLocation>
</comment>
<dbReference type="SUPFAM" id="SSF53448">
    <property type="entry name" value="Nucleotide-diphospho-sugar transferases"/>
    <property type="match status" value="1"/>
</dbReference>
<feature type="region of interest" description="Disordered" evidence="7">
    <location>
        <begin position="1"/>
        <end position="20"/>
    </location>
</feature>
<accession>W9VI12</accession>
<evidence type="ECO:0008006" key="11">
    <source>
        <dbReference type="Google" id="ProtNLM"/>
    </source>
</evidence>
<dbReference type="RefSeq" id="XP_007760402.1">
    <property type="nucleotide sequence ID" value="XM_007762212.1"/>
</dbReference>
<dbReference type="GO" id="GO:0016020">
    <property type="term" value="C:membrane"/>
    <property type="evidence" value="ECO:0007669"/>
    <property type="project" value="UniProtKB-SubCell"/>
</dbReference>
<dbReference type="PANTHER" id="PTHR43867:SF2">
    <property type="entry name" value="CELLULOSE SYNTHASE CATALYTIC SUBUNIT A [UDP-FORMING]"/>
    <property type="match status" value="1"/>
</dbReference>
<keyword evidence="2" id="KW-0328">Glycosyltransferase</keyword>
<dbReference type="PANTHER" id="PTHR43867">
    <property type="entry name" value="CELLULOSE SYNTHASE CATALYTIC SUBUNIT A [UDP-FORMING]"/>
    <property type="match status" value="1"/>
</dbReference>
<keyword evidence="3" id="KW-0808">Transferase</keyword>
<protein>
    <recommendedName>
        <fullName evidence="11">Glycosyltransferase 2-like domain-containing protein</fullName>
    </recommendedName>
</protein>
<keyword evidence="10" id="KW-1185">Reference proteome</keyword>
<feature type="transmembrane region" description="Helical" evidence="8">
    <location>
        <begin position="495"/>
        <end position="520"/>
    </location>
</feature>
<evidence type="ECO:0000256" key="1">
    <source>
        <dbReference type="ARBA" id="ARBA00004141"/>
    </source>
</evidence>
<sequence>MGPRQINNPRVPDMIHRTGSRSLSLTDADDYFFPAPPQVPRSSSFNSERVLLPDAGGPSTPLPAYKRQLSSDSTSRSRTSTLRDRSLVDLSDVKARMYEKGFVPAAEEEAMPFNIKYNSSCYTVERLADFDDLELRPTLVKAVHKLMPFVTVAALAASFGYFGFRVYCTLATQRARDKIYPMAWVFIIAEAFVAFPQLFYAFYSFLALRSRKRPKLRLRGNAVPTVDVFVTCCKEDIDVVLDTVRAACVIDYPRDRFRVVVCDDGGSEELRQAVGTLRTCYPNLLYWARIKEKGKPHHFKAGNLIAATDMVATLPDGPGEFIAALDADMIPEPEWLRTLTAHLVIDDKMSLVCPPQLFYNTPKGDPLFQSLDSFVRVQEVIKDANGVAWCTGSGYAVRRAAIESIGGWPTGSLAEDVFTSSMLLGHGWKTAFVHEPLQWGLVPDTFTGHLKQRTRWTLGTLQTAVKLNFCLYGVGARGMTFSQRLSGFLFPVDNLLRMFIAFAVVAIPVGLMSGKVLVLYVSEEQLRWQIRLCFLGFALGRLAEYITFLPSGYRLARRDFDASLWMLPYNAVTIVQSFLLPKWLGGKPMAFSPTGSLTSELNERDIKQRAPLWRRLKVIIWDCKAYIHLVYVVFTVTAVVLAFGRALSITGDVSAQYRYILTHICWPPMLWVLSAIAFTVPIRYAIWPPTVPGREELLERDPDTFIAHPKHESKQTKWSKLTLFHEAVYVAVTVYTTLAFVATLVWD</sequence>
<feature type="transmembrane region" description="Helical" evidence="8">
    <location>
        <begin position="184"/>
        <end position="208"/>
    </location>
</feature>
<feature type="compositionally biased region" description="Low complexity" evidence="7">
    <location>
        <begin position="70"/>
        <end position="80"/>
    </location>
</feature>
<feature type="region of interest" description="Disordered" evidence="7">
    <location>
        <begin position="36"/>
        <end position="82"/>
    </location>
</feature>
<name>W9VI12_9EURO</name>
<evidence type="ECO:0000256" key="8">
    <source>
        <dbReference type="SAM" id="Phobius"/>
    </source>
</evidence>
<evidence type="ECO:0000256" key="4">
    <source>
        <dbReference type="ARBA" id="ARBA00022692"/>
    </source>
</evidence>
<dbReference type="InterPro" id="IPR029044">
    <property type="entry name" value="Nucleotide-diphossugar_trans"/>
</dbReference>
<organism evidence="9 10">
    <name type="scientific">Cladophialophora yegresii CBS 114405</name>
    <dbReference type="NCBI Taxonomy" id="1182544"/>
    <lineage>
        <taxon>Eukaryota</taxon>
        <taxon>Fungi</taxon>
        <taxon>Dikarya</taxon>
        <taxon>Ascomycota</taxon>
        <taxon>Pezizomycotina</taxon>
        <taxon>Eurotiomycetes</taxon>
        <taxon>Chaetothyriomycetidae</taxon>
        <taxon>Chaetothyriales</taxon>
        <taxon>Herpotrichiellaceae</taxon>
        <taxon>Cladophialophora</taxon>
    </lineage>
</organism>
<keyword evidence="5 8" id="KW-1133">Transmembrane helix</keyword>
<feature type="transmembrane region" description="Helical" evidence="8">
    <location>
        <begin position="668"/>
        <end position="686"/>
    </location>
</feature>
<dbReference type="GO" id="GO:0016757">
    <property type="term" value="F:glycosyltransferase activity"/>
    <property type="evidence" value="ECO:0007669"/>
    <property type="project" value="UniProtKB-KW"/>
</dbReference>
<dbReference type="CDD" id="cd06421">
    <property type="entry name" value="CESA_CelA_like"/>
    <property type="match status" value="1"/>
</dbReference>
<dbReference type="HOGENOM" id="CLU_016061_0_1_1"/>
<feature type="transmembrane region" description="Helical" evidence="8">
    <location>
        <begin position="625"/>
        <end position="648"/>
    </location>
</feature>
<feature type="transmembrane region" description="Helical" evidence="8">
    <location>
        <begin position="727"/>
        <end position="746"/>
    </location>
</feature>
<evidence type="ECO:0000313" key="9">
    <source>
        <dbReference type="EMBL" id="EXJ55292.1"/>
    </source>
</evidence>
<dbReference type="Pfam" id="PF13641">
    <property type="entry name" value="Glyco_tranf_2_3"/>
    <property type="match status" value="1"/>
</dbReference>
<dbReference type="eggNOG" id="ENOG502S2M7">
    <property type="taxonomic scope" value="Eukaryota"/>
</dbReference>
<evidence type="ECO:0000256" key="2">
    <source>
        <dbReference type="ARBA" id="ARBA00022676"/>
    </source>
</evidence>
<dbReference type="Gene3D" id="3.90.550.10">
    <property type="entry name" value="Spore Coat Polysaccharide Biosynthesis Protein SpsA, Chain A"/>
    <property type="match status" value="1"/>
</dbReference>
<evidence type="ECO:0000256" key="5">
    <source>
        <dbReference type="ARBA" id="ARBA00022989"/>
    </source>
</evidence>
<dbReference type="InterPro" id="IPR050321">
    <property type="entry name" value="Glycosyltr_2/OpgH_subfam"/>
</dbReference>
<proteinExistence type="predicted"/>